<dbReference type="PANTHER" id="PTHR34986">
    <property type="entry name" value="EVOLVED BETA-GALACTOSIDASE SUBUNIT BETA"/>
    <property type="match status" value="1"/>
</dbReference>
<dbReference type="PANTHER" id="PTHR34986:SF1">
    <property type="entry name" value="PROTEIN YIAL"/>
    <property type="match status" value="1"/>
</dbReference>
<evidence type="ECO:0000313" key="1">
    <source>
        <dbReference type="EMBL" id="MPM74613.1"/>
    </source>
</evidence>
<sequence>MKDFLFSDKNKLTKTNIKTKKQAEACQIGGIRMIYGCIRNIDAEKQQFSVRLQKGLEFIQNSDFSQLAEGRYEIDGDSIYATVADYDTEPKGHRRPEAHRKYIDIQYLAAGEELIGCSFLSEKNELLEDYDETRDLAFYKNAINEADVLLNPSVYAILLPSDVHRPGCAVKIPSNVRKVVVKIKL</sequence>
<dbReference type="Gene3D" id="2.60.120.370">
    <property type="entry name" value="YhcH/YjgK/YiaL"/>
    <property type="match status" value="1"/>
</dbReference>
<dbReference type="InterPro" id="IPR037012">
    <property type="entry name" value="NanQ/TabA/YiaL_sf"/>
</dbReference>
<dbReference type="NCBIfam" id="TIGR00022">
    <property type="entry name" value="YhcH/YjgK/YiaL family protein"/>
    <property type="match status" value="1"/>
</dbReference>
<dbReference type="EMBL" id="VSSQ01026082">
    <property type="protein sequence ID" value="MPM74613.1"/>
    <property type="molecule type" value="Genomic_DNA"/>
</dbReference>
<comment type="caution">
    <text evidence="1">The sequence shown here is derived from an EMBL/GenBank/DDBJ whole genome shotgun (WGS) entry which is preliminary data.</text>
</comment>
<accession>A0A645CCH0</accession>
<dbReference type="SUPFAM" id="SSF51197">
    <property type="entry name" value="Clavaminate synthase-like"/>
    <property type="match status" value="1"/>
</dbReference>
<dbReference type="Pfam" id="PF04074">
    <property type="entry name" value="DUF386"/>
    <property type="match status" value="1"/>
</dbReference>
<reference evidence="1" key="1">
    <citation type="submission" date="2019-08" db="EMBL/GenBank/DDBJ databases">
        <authorList>
            <person name="Kucharzyk K."/>
            <person name="Murdoch R.W."/>
            <person name="Higgins S."/>
            <person name="Loffler F."/>
        </authorList>
    </citation>
    <scope>NUCLEOTIDE SEQUENCE</scope>
</reference>
<gene>
    <name evidence="1" type="primary">tabA_9</name>
    <name evidence="1" type="ORF">SDC9_121601</name>
</gene>
<dbReference type="GO" id="GO:0005829">
    <property type="term" value="C:cytosol"/>
    <property type="evidence" value="ECO:0007669"/>
    <property type="project" value="TreeGrafter"/>
</dbReference>
<name>A0A645CCH0_9ZZZZ</name>
<proteinExistence type="predicted"/>
<dbReference type="InterPro" id="IPR004375">
    <property type="entry name" value="NanQ/TabA/YiaL"/>
</dbReference>
<organism evidence="1">
    <name type="scientific">bioreactor metagenome</name>
    <dbReference type="NCBI Taxonomy" id="1076179"/>
    <lineage>
        <taxon>unclassified sequences</taxon>
        <taxon>metagenomes</taxon>
        <taxon>ecological metagenomes</taxon>
    </lineage>
</organism>
<dbReference type="AlphaFoldDB" id="A0A645CCH0"/>
<protein>
    <submittedName>
        <fullName evidence="1">Toxin-antitoxin biofilm protein TabA</fullName>
    </submittedName>
</protein>